<dbReference type="GO" id="GO:0050660">
    <property type="term" value="F:flavin adenine dinucleotide binding"/>
    <property type="evidence" value="ECO:0007669"/>
    <property type="project" value="InterPro"/>
</dbReference>
<sequence length="540" mass="58971">MSQEQTDFVVVGAGSAGCVVAGRLSDAGYNVVLLEAGGKDSNPWIHIPLGYAKLYANPNVNWCYTSEPEPNMHNRRLHQPRGKVLGGTGSINGMIYVRGQPEDFNRWETEGCEGWGFDGVLPFFKKSEHQERGADAFHGINGPVWVSDLPSTHPIADAFNQASVNLGAPENPDFNGKSQLGTGYVQVNTKDARRWSTAAAYLRSNLGRNIDVRTHVTVQRILLDNGKATGVEYRDKRGMTHTVTPSKEVIVCGGTFNSPQLLELSGIGDSKHLESVGITPTHHLPGVGNNLQDHFGIGLEYKSMQPLTVNDLANNPLKGALAMAQYILFRTGPMASNGNYSNTFISTTGDDEHPDMMITFMAWCTGEDLQPRKFSGFTILPEHIRPESRGFVHTKSSNPGDAPAIQFNFLSTQYDRDAAIAGLRHARKIAETQPMKQFVDSEINPGLDYESDEQLLEHCRQSGLSLLHPVGTCKMGIDEMAVVDPRLRVHGLNNLRVIDASIMPTIVSGNTNAATIMIGEKGAAMILEDWASFPMQATGR</sequence>
<accession>A0A377HPR6</accession>
<dbReference type="RefSeq" id="WP_115659969.1">
    <property type="nucleotide sequence ID" value="NZ_CP046810.1"/>
</dbReference>
<evidence type="ECO:0000256" key="5">
    <source>
        <dbReference type="PIRSR" id="PIRSR000137-2"/>
    </source>
</evidence>
<feature type="binding site" evidence="5">
    <location>
        <position position="218"/>
    </location>
    <ligand>
        <name>FAD</name>
        <dbReference type="ChEBI" id="CHEBI:57692"/>
    </ligand>
</feature>
<organism evidence="9 10">
    <name type="scientific">Grimontia hollisae</name>
    <name type="common">Vibrio hollisae</name>
    <dbReference type="NCBI Taxonomy" id="673"/>
    <lineage>
        <taxon>Bacteria</taxon>
        <taxon>Pseudomonadati</taxon>
        <taxon>Pseudomonadota</taxon>
        <taxon>Gammaproteobacteria</taxon>
        <taxon>Vibrionales</taxon>
        <taxon>Vibrionaceae</taxon>
        <taxon>Grimontia</taxon>
    </lineage>
</organism>
<evidence type="ECO:0000313" key="9">
    <source>
        <dbReference type="EMBL" id="STO58084.1"/>
    </source>
</evidence>
<comment type="cofactor">
    <cofactor evidence="1 5">
        <name>FAD</name>
        <dbReference type="ChEBI" id="CHEBI:57692"/>
    </cofactor>
</comment>
<dbReference type="Gene3D" id="3.30.560.10">
    <property type="entry name" value="Glucose Oxidase, domain 3"/>
    <property type="match status" value="1"/>
</dbReference>
<feature type="domain" description="Glucose-methanol-choline oxidoreductase N-terminal" evidence="7">
    <location>
        <begin position="82"/>
        <end position="105"/>
    </location>
</feature>
<evidence type="ECO:0000256" key="1">
    <source>
        <dbReference type="ARBA" id="ARBA00001974"/>
    </source>
</evidence>
<dbReference type="Pfam" id="PF05199">
    <property type="entry name" value="GMC_oxred_C"/>
    <property type="match status" value="1"/>
</dbReference>
<dbReference type="InterPro" id="IPR007867">
    <property type="entry name" value="GMC_OxRtase_C"/>
</dbReference>
<evidence type="ECO:0000256" key="4">
    <source>
        <dbReference type="ARBA" id="ARBA00022827"/>
    </source>
</evidence>
<dbReference type="InterPro" id="IPR012132">
    <property type="entry name" value="GMC_OxRdtase"/>
</dbReference>
<evidence type="ECO:0000256" key="6">
    <source>
        <dbReference type="RuleBase" id="RU003968"/>
    </source>
</evidence>
<keyword evidence="4 5" id="KW-0274">FAD</keyword>
<feature type="domain" description="Glucose-methanol-choline oxidoreductase N-terminal" evidence="8">
    <location>
        <begin position="254"/>
        <end position="268"/>
    </location>
</feature>
<dbReference type="Pfam" id="PF00732">
    <property type="entry name" value="GMC_oxred_N"/>
    <property type="match status" value="1"/>
</dbReference>
<dbReference type="PANTHER" id="PTHR11552">
    <property type="entry name" value="GLUCOSE-METHANOL-CHOLINE GMC OXIDOREDUCTASE"/>
    <property type="match status" value="1"/>
</dbReference>
<evidence type="ECO:0000256" key="2">
    <source>
        <dbReference type="ARBA" id="ARBA00010790"/>
    </source>
</evidence>
<reference evidence="9 10" key="1">
    <citation type="submission" date="2018-06" db="EMBL/GenBank/DDBJ databases">
        <authorList>
            <consortium name="Pathogen Informatics"/>
            <person name="Doyle S."/>
        </authorList>
    </citation>
    <scope>NUCLEOTIDE SEQUENCE [LARGE SCALE GENOMIC DNA]</scope>
    <source>
        <strain evidence="9 10">NCTC11645</strain>
    </source>
</reference>
<dbReference type="STRING" id="673.AL542_13965"/>
<feature type="binding site" evidence="5">
    <location>
        <position position="88"/>
    </location>
    <ligand>
        <name>FAD</name>
        <dbReference type="ChEBI" id="CHEBI:57692"/>
    </ligand>
</feature>
<dbReference type="GO" id="GO:0016614">
    <property type="term" value="F:oxidoreductase activity, acting on CH-OH group of donors"/>
    <property type="evidence" value="ECO:0007669"/>
    <property type="project" value="InterPro"/>
</dbReference>
<dbReference type="PANTHER" id="PTHR11552:SF147">
    <property type="entry name" value="CHOLINE DEHYDROGENASE, MITOCHONDRIAL"/>
    <property type="match status" value="1"/>
</dbReference>
<keyword evidence="9" id="KW-0560">Oxidoreductase</keyword>
<dbReference type="EC" id="1.1.99.-" evidence="9"/>
<gene>
    <name evidence="9" type="primary">alkJ_3</name>
    <name evidence="9" type="ORF">NCTC11645_02499</name>
</gene>
<evidence type="ECO:0000256" key="3">
    <source>
        <dbReference type="ARBA" id="ARBA00022630"/>
    </source>
</evidence>
<dbReference type="Proteomes" id="UP000254512">
    <property type="component" value="Unassembled WGS sequence"/>
</dbReference>
<keyword evidence="3 6" id="KW-0285">Flavoprotein</keyword>
<dbReference type="PROSITE" id="PS00623">
    <property type="entry name" value="GMC_OXRED_1"/>
    <property type="match status" value="1"/>
</dbReference>
<evidence type="ECO:0000259" key="8">
    <source>
        <dbReference type="PROSITE" id="PS00624"/>
    </source>
</evidence>
<evidence type="ECO:0000259" key="7">
    <source>
        <dbReference type="PROSITE" id="PS00623"/>
    </source>
</evidence>
<feature type="binding site" evidence="5">
    <location>
        <position position="84"/>
    </location>
    <ligand>
        <name>FAD</name>
        <dbReference type="ChEBI" id="CHEBI:57692"/>
    </ligand>
</feature>
<dbReference type="EMBL" id="UGHD01000002">
    <property type="protein sequence ID" value="STO58084.1"/>
    <property type="molecule type" value="Genomic_DNA"/>
</dbReference>
<name>A0A377HPR6_GRIHO</name>
<dbReference type="SUPFAM" id="SSF54373">
    <property type="entry name" value="FAD-linked reductases, C-terminal domain"/>
    <property type="match status" value="1"/>
</dbReference>
<proteinExistence type="inferred from homology"/>
<dbReference type="AlphaFoldDB" id="A0A377HPR6"/>
<dbReference type="PROSITE" id="PS00624">
    <property type="entry name" value="GMC_OXRED_2"/>
    <property type="match status" value="1"/>
</dbReference>
<dbReference type="SUPFAM" id="SSF51905">
    <property type="entry name" value="FAD/NAD(P)-binding domain"/>
    <property type="match status" value="1"/>
</dbReference>
<comment type="similarity">
    <text evidence="2 6">Belongs to the GMC oxidoreductase family.</text>
</comment>
<dbReference type="InterPro" id="IPR036188">
    <property type="entry name" value="FAD/NAD-bd_sf"/>
</dbReference>
<dbReference type="Gene3D" id="3.50.50.60">
    <property type="entry name" value="FAD/NAD(P)-binding domain"/>
    <property type="match status" value="1"/>
</dbReference>
<evidence type="ECO:0000313" key="10">
    <source>
        <dbReference type="Proteomes" id="UP000254512"/>
    </source>
</evidence>
<dbReference type="InterPro" id="IPR000172">
    <property type="entry name" value="GMC_OxRdtase_N"/>
</dbReference>
<protein>
    <submittedName>
        <fullName evidence="9">Alcohol dehydrogenase [acceptor]</fullName>
        <ecNumber evidence="9">1.1.99.-</ecNumber>
    </submittedName>
</protein>
<dbReference type="PIRSF" id="PIRSF000137">
    <property type="entry name" value="Alcohol_oxidase"/>
    <property type="match status" value="1"/>
</dbReference>